<sequence>MSFEVGDLLISLRADLARYQSDMNQSVAMTTGAVRKIEAEAALARKALGGIGTGLAFGLGALGVSLGAAQFVQFSRGVVSSMDALNDLADATGASVEKLVLLRRQAEASGGDVSVLSGAMIRLNAQLRGDDGDSGAALTLRAIGLEAKALREMDPADALLAVSAALNRFEDDGYKARVVQQLFGKSVAEVAPLLKDLQEKQDLTTQATARGSEEAERWNKNLAYGKAAALDYARSLAEKVLPVLNSVAESMRSTAIEDAEASVDKARRSLNLYESRARANPGNKVFFNTVGVGQQELMVAEARLARLYARRREEDERSREQFRRTELGLSAAGKPSIGEVNTDGPASPALTADAKRQAADALREAREAAQGYADTWARLLEIEQQATQQTGSLSAAQKLLADYLGSDAYTLATEGTRQLTLAKAYQVIETERLAAAERELTAAGIDGRANRVDQLQAEAAALEAQVRQQLQANEALGLSGMALVRLEERRILDAAAEQDRLATIADGIDPAIAAEYRRQAQALRDLAAARVAGAGRQDELDRAAEVGRVNEQLRRDEAAAWQRTYDQLGQSLADAIVNGGKGAGELLRSYFRGLVLQPVVRAVGGALGGALGLPGVASASTGVGGGGLGGLGDLAGLARLISNPGAALDAGNASLLGSVSGFSSFLTEAGFAGGGSFFSGIGQGLQQGLGGIADATSSLFQLGQAAGSVAPYLGSIASLLSGDVKGAALGAAGTYIGSLAGPLGALAGGLIGQTLGGLIGSDDPYNVGAAYTINAAGQGRRPTDRAFFAESGLTRSQVGFEDYTKRRSDELDSAAKTLAEALYGTYADLAQRFGREAQALTIGFRANGEKASGNIVLGDSNIVFKTGEDDPAKAFAAFADRAGGAIVEALRKAGLPAWAQEILDAVDASQGAEALQAAAGTIAQIMGMAQALRALPSSNLAELTEAQVLSLAEYAGGLQQLQAGLDAFVGATYSSAEREALARKRLGESLASLADGQGLPAALAGQLDAMADALAGTGAGALTSTASLRALVQALDPADEAQQRLLVGLLGLSDAFAQVTSATQQAAGGVLAEVQRLRGGTTLDDQSSTELQARFALTNAQARAGDRSALERLPEISRALEQATTASAVSALEVARQRAYLRSALEGTLGLLGVEVPAFAAGGMHAGGLRLVGERGPELEATGPARYWTAAQTAQMLAPPQAPAQAAAQAERLAERVASLEAAVRELMQPLVGVWLHTRDTADTLRDAAVGARPITTKTAAP</sequence>
<protein>
    <recommendedName>
        <fullName evidence="5">Bacteriophage tail tape measure N-terminal domain-containing protein</fullName>
    </recommendedName>
</protein>
<reference evidence="3 4" key="1">
    <citation type="submission" date="2021-01" db="EMBL/GenBank/DDBJ databases">
        <title>Piscinibacter sp. Jin2 Genome sequencing and assembly.</title>
        <authorList>
            <person name="Kim I."/>
        </authorList>
    </citation>
    <scope>NUCLEOTIDE SEQUENCE [LARGE SCALE GENOMIC DNA]</scope>
    <source>
        <strain evidence="3 4">Jin2</strain>
    </source>
</reference>
<dbReference type="Proteomes" id="UP000643207">
    <property type="component" value="Unassembled WGS sequence"/>
</dbReference>
<evidence type="ECO:0000313" key="4">
    <source>
        <dbReference type="Proteomes" id="UP000643207"/>
    </source>
</evidence>
<accession>A0A9X0XFY1</accession>
<comment type="caution">
    <text evidence="3">The sequence shown here is derived from an EMBL/GenBank/DDBJ whole genome shotgun (WGS) entry which is preliminary data.</text>
</comment>
<keyword evidence="4" id="KW-1185">Reference proteome</keyword>
<evidence type="ECO:0000313" key="3">
    <source>
        <dbReference type="EMBL" id="MBL0720187.1"/>
    </source>
</evidence>
<organism evidence="3 4">
    <name type="scientific">Aquariibacter lacus</name>
    <dbReference type="NCBI Taxonomy" id="2801332"/>
    <lineage>
        <taxon>Bacteria</taxon>
        <taxon>Pseudomonadati</taxon>
        <taxon>Pseudomonadota</taxon>
        <taxon>Betaproteobacteria</taxon>
        <taxon>Burkholderiales</taxon>
        <taxon>Sphaerotilaceae</taxon>
        <taxon>Aquariibacter</taxon>
    </lineage>
</organism>
<dbReference type="EMBL" id="JAERRA010000001">
    <property type="protein sequence ID" value="MBL0720187.1"/>
    <property type="molecule type" value="Genomic_DNA"/>
</dbReference>
<feature type="coiled-coil region" evidence="1">
    <location>
        <begin position="445"/>
        <end position="472"/>
    </location>
</feature>
<dbReference type="AlphaFoldDB" id="A0A9X0XFY1"/>
<gene>
    <name evidence="3" type="ORF">JI742_09825</name>
</gene>
<evidence type="ECO:0000256" key="2">
    <source>
        <dbReference type="SAM" id="MobiDB-lite"/>
    </source>
</evidence>
<name>A0A9X0XFY1_9BURK</name>
<feature type="region of interest" description="Disordered" evidence="2">
    <location>
        <begin position="333"/>
        <end position="357"/>
    </location>
</feature>
<proteinExistence type="predicted"/>
<keyword evidence="1" id="KW-0175">Coiled coil</keyword>
<evidence type="ECO:0000256" key="1">
    <source>
        <dbReference type="SAM" id="Coils"/>
    </source>
</evidence>
<evidence type="ECO:0008006" key="5">
    <source>
        <dbReference type="Google" id="ProtNLM"/>
    </source>
</evidence>
<dbReference type="RefSeq" id="WP_201826045.1">
    <property type="nucleotide sequence ID" value="NZ_JAERRA010000001.1"/>
</dbReference>